<dbReference type="STRING" id="1035.BN961_02962"/>
<feature type="signal peptide" evidence="2">
    <location>
        <begin position="1"/>
        <end position="28"/>
    </location>
</feature>
<evidence type="ECO:0008006" key="5">
    <source>
        <dbReference type="Google" id="ProtNLM"/>
    </source>
</evidence>
<dbReference type="AlphaFoldDB" id="A0A090MUQ0"/>
<evidence type="ECO:0000313" key="4">
    <source>
        <dbReference type="Proteomes" id="UP000035762"/>
    </source>
</evidence>
<evidence type="ECO:0000256" key="1">
    <source>
        <dbReference type="SAM" id="MobiDB-lite"/>
    </source>
</evidence>
<keyword evidence="4" id="KW-1185">Reference proteome</keyword>
<protein>
    <recommendedName>
        <fullName evidence="5">Lipoprotein</fullName>
    </recommendedName>
</protein>
<feature type="chain" id="PRO_5001860865" description="Lipoprotein" evidence="2">
    <location>
        <begin position="29"/>
        <end position="230"/>
    </location>
</feature>
<feature type="region of interest" description="Disordered" evidence="1">
    <location>
        <begin position="65"/>
        <end position="85"/>
    </location>
</feature>
<accession>A0A090MUQ0</accession>
<dbReference type="Proteomes" id="UP000035762">
    <property type="component" value="Unassembled WGS sequence"/>
</dbReference>
<evidence type="ECO:0000256" key="2">
    <source>
        <dbReference type="SAM" id="SignalP"/>
    </source>
</evidence>
<keyword evidence="2" id="KW-0732">Signal</keyword>
<organism evidence="3 4">
    <name type="scientific">Afipia felis</name>
    <name type="common">Cat scratch disease bacillus</name>
    <dbReference type="NCBI Taxonomy" id="1035"/>
    <lineage>
        <taxon>Bacteria</taxon>
        <taxon>Pseudomonadati</taxon>
        <taxon>Pseudomonadota</taxon>
        <taxon>Alphaproteobacteria</taxon>
        <taxon>Hyphomicrobiales</taxon>
        <taxon>Nitrobacteraceae</taxon>
        <taxon>Afipia</taxon>
    </lineage>
</organism>
<dbReference type="RefSeq" id="WP_197083272.1">
    <property type="nucleotide sequence ID" value="NZ_CCAZ020000002.1"/>
</dbReference>
<proteinExistence type="predicted"/>
<gene>
    <name evidence="3" type="ORF">BN961_02962</name>
</gene>
<sequence length="230" mass="23584">MTQQFPHGRLVRARAPLLMAALLSMTLAGCGGGSMFGGSSASADSTAASSPSLGSRFSQIFGSKSQALGEAPPPPEDNSGPTCPPVNVRFGASTLAVGLPGKPASGMDLRYQASILRTARDCTLSGGQITARVGVQGRIITGAAGAPPTVDIPLRVAVMQEGVTTKVIFTKAFQTSVALSGDAGYTDFSAVIEDIVYPVPPGDTGDNYVFYIGFDPAGQKPAPRARGRKH</sequence>
<evidence type="ECO:0000313" key="3">
    <source>
        <dbReference type="EMBL" id="CEG09534.1"/>
    </source>
</evidence>
<name>A0A090MUQ0_AFIFE</name>
<reference evidence="3 4" key="1">
    <citation type="journal article" date="2014" name="Genome Announc.">
        <title>Genome Sequence of Afipia felis Strain 76713, Isolated in Hospital Water Using an Amoeba Co-Culture Procedure.</title>
        <authorList>
            <person name="Benamar S."/>
            <person name="La Scola B."/>
            <person name="Croce O."/>
        </authorList>
    </citation>
    <scope>NUCLEOTIDE SEQUENCE [LARGE SCALE GENOMIC DNA]</scope>
    <source>
        <strain evidence="3 4">76713</strain>
    </source>
</reference>
<comment type="caution">
    <text evidence="3">The sequence shown here is derived from an EMBL/GenBank/DDBJ whole genome shotgun (WGS) entry which is preliminary data.</text>
</comment>
<dbReference type="EMBL" id="CCAZ020000002">
    <property type="protein sequence ID" value="CEG09534.1"/>
    <property type="molecule type" value="Genomic_DNA"/>
</dbReference>